<evidence type="ECO:0000313" key="3">
    <source>
        <dbReference type="EMBL" id="NVN19332.1"/>
    </source>
</evidence>
<dbReference type="Gene3D" id="3.40.630.30">
    <property type="match status" value="1"/>
</dbReference>
<accession>A0A850NLA7</accession>
<evidence type="ECO:0000259" key="1">
    <source>
        <dbReference type="Pfam" id="PF13454"/>
    </source>
</evidence>
<dbReference type="InterPro" id="IPR038732">
    <property type="entry name" value="HpyO/CreE_NAD-binding"/>
</dbReference>
<dbReference type="AlphaFoldDB" id="A0A850NLA7"/>
<evidence type="ECO:0000313" key="4">
    <source>
        <dbReference type="Proteomes" id="UP000558089"/>
    </source>
</evidence>
<protein>
    <submittedName>
        <fullName evidence="3">GNAT family N-acetyltransferase</fullName>
    </submittedName>
</protein>
<proteinExistence type="predicted"/>
<evidence type="ECO:0000259" key="2">
    <source>
        <dbReference type="Pfam" id="PF13480"/>
    </source>
</evidence>
<feature type="domain" description="FAD-dependent urate hydroxylase HpyO/Asp monooxygenase CreE-like FAD/NAD(P)-binding" evidence="1">
    <location>
        <begin position="10"/>
        <end position="191"/>
    </location>
</feature>
<reference evidence="3 4" key="1">
    <citation type="submission" date="2020-01" db="EMBL/GenBank/DDBJ databases">
        <title>Draft Genome Analysis of Muricauda sp. HICW Isolated from coastal seawater of PR China.</title>
        <authorList>
            <person name="Chen M.-X."/>
        </authorList>
    </citation>
    <scope>NUCLEOTIDE SEQUENCE [LARGE SCALE GENOMIC DNA]</scope>
    <source>
        <strain evidence="3 4">HICW</strain>
    </source>
</reference>
<dbReference type="RefSeq" id="WP_176620914.1">
    <property type="nucleotide sequence ID" value="NZ_WYET01000007.1"/>
</dbReference>
<dbReference type="InterPro" id="IPR052189">
    <property type="entry name" value="L-asp_N-monooxygenase_NS-form"/>
</dbReference>
<gene>
    <name evidence="3" type="ORF">GUA46_13365</name>
</gene>
<name>A0A850NLA7_9FLAO</name>
<dbReference type="Proteomes" id="UP000558089">
    <property type="component" value="Unassembled WGS sequence"/>
</dbReference>
<keyword evidence="4" id="KW-1185">Reference proteome</keyword>
<organism evidence="3 4">
    <name type="scientific">Flagellimonas chongwuensis</name>
    <dbReference type="NCBI Taxonomy" id="2697365"/>
    <lineage>
        <taxon>Bacteria</taxon>
        <taxon>Pseudomonadati</taxon>
        <taxon>Bacteroidota</taxon>
        <taxon>Flavobacteriia</taxon>
        <taxon>Flavobacteriales</taxon>
        <taxon>Flavobacteriaceae</taxon>
        <taxon>Flagellimonas</taxon>
    </lineage>
</organism>
<dbReference type="SUPFAM" id="SSF55729">
    <property type="entry name" value="Acyl-CoA N-acyltransferases (Nat)"/>
    <property type="match status" value="1"/>
</dbReference>
<dbReference type="EMBL" id="WYET01000007">
    <property type="protein sequence ID" value="NVN19332.1"/>
    <property type="molecule type" value="Genomic_DNA"/>
</dbReference>
<keyword evidence="3" id="KW-0808">Transferase</keyword>
<feature type="domain" description="BioF2-like acetyltransferase" evidence="2">
    <location>
        <begin position="674"/>
        <end position="807"/>
    </location>
</feature>
<dbReference type="PANTHER" id="PTHR40254">
    <property type="entry name" value="BLR0577 PROTEIN"/>
    <property type="match status" value="1"/>
</dbReference>
<dbReference type="InterPro" id="IPR038740">
    <property type="entry name" value="BioF2-like_GNAT_dom"/>
</dbReference>
<comment type="caution">
    <text evidence="3">The sequence shown here is derived from an EMBL/GenBank/DDBJ whole genome shotgun (WGS) entry which is preliminary data.</text>
</comment>
<dbReference type="GO" id="GO:0016740">
    <property type="term" value="F:transferase activity"/>
    <property type="evidence" value="ECO:0007669"/>
    <property type="project" value="UniProtKB-KW"/>
</dbReference>
<dbReference type="PANTHER" id="PTHR40254:SF1">
    <property type="entry name" value="BLR0577 PROTEIN"/>
    <property type="match status" value="1"/>
</dbReference>
<dbReference type="Pfam" id="PF13480">
    <property type="entry name" value="Acetyltransf_6"/>
    <property type="match status" value="1"/>
</dbReference>
<dbReference type="Pfam" id="PF13454">
    <property type="entry name" value="NAD_binding_9"/>
    <property type="match status" value="1"/>
</dbReference>
<sequence>MENKIPFNLAFIGSGISSTFTLYHTLKKLEKKEHGGTTRIAVVEKFETFHSGIPYGERSGSTTLLITSLKNFLPEPELSEFIEWLNKNKQRLLNELEEQGGPLSLEWIQKHHYELENNQWEDLFIPRRFFGYYMDEKIGTVVQALEKQKEVSVSYIRGKVIDLAQNEGAWEIHFKEQSPIFAEKAILAIGSLPSNYLWKRKKRFKKDNFLLINDPYKPRLSKTIESIRDFAFQSKEAINVSIIGANASGLEMLYQLNDHPDIKERINHFYMISTQGLLPDSKIDHTKLKQFKTVHLDGLNKKESLKASEIAEAVYLDLDLADNIKLGASSTVGIVSQKFGALLEKLDRDELERFACHYGNQIGRRQRCAGEHYANVARILKKKKKFTHIAGRFADIIPNPSGYELVYTDQDNLPQTVEKPIHIVINCISGITLSHPNIPKLIAGLISKNRIQANESEIGIRVNNEFEGAENLHVIGPLLAGNIIGGKAVWHVEHCGRIIAFSKMLSDFLVDDSPYNFELDIIQLNQQEGIDSYKHLIKTEWNNNPYYLYEYLSHHKSDNNKIIAFNFKVNGASTIVMPMILREIEVSEKPFYDIISPYGYNGPLYEEGINKQIIKKFWELVDEWYSKNNVVSEFVRFHLNGNHQNYSGETVSTLNNVFGPLMNNFEEQWDSFVSKVRNNYRKAEKEDLTIKFYEGTAIEDHHIATFYNIYVSTMKRNGASKMLYFSLEHFEKMILNNKENFTIILVYKDDVAISTELVIHLNDCLYAYLGGTLSDYFNCRPNDYLRVEVIRWGIEKGKSHYILGGGITNGDGLYKFKKSLFPNSTDRVFYTGRKIINKTKYDELCELVCGPVNEKETGSFFPLYRMKPSS</sequence>
<dbReference type="InterPro" id="IPR016181">
    <property type="entry name" value="Acyl_CoA_acyltransferase"/>
</dbReference>